<keyword evidence="2" id="KW-1185">Reference proteome</keyword>
<proteinExistence type="predicted"/>
<accession>A0AAV6XIQ4</accession>
<dbReference type="Proteomes" id="UP000826271">
    <property type="component" value="Unassembled WGS sequence"/>
</dbReference>
<evidence type="ECO:0000313" key="2">
    <source>
        <dbReference type="Proteomes" id="UP000826271"/>
    </source>
</evidence>
<evidence type="ECO:0000313" key="1">
    <source>
        <dbReference type="EMBL" id="KAG8379015.1"/>
    </source>
</evidence>
<dbReference type="EMBL" id="WHWC01000007">
    <property type="protein sequence ID" value="KAG8379015.1"/>
    <property type="molecule type" value="Genomic_DNA"/>
</dbReference>
<reference evidence="1" key="1">
    <citation type="submission" date="2019-10" db="EMBL/GenBank/DDBJ databases">
        <authorList>
            <person name="Zhang R."/>
            <person name="Pan Y."/>
            <person name="Wang J."/>
            <person name="Ma R."/>
            <person name="Yu S."/>
        </authorList>
    </citation>
    <scope>NUCLEOTIDE SEQUENCE</scope>
    <source>
        <strain evidence="1">LA-IB0</strain>
        <tissue evidence="1">Leaf</tissue>
    </source>
</reference>
<dbReference type="AlphaFoldDB" id="A0AAV6XIQ4"/>
<sequence>MFILEMPAFVMPFKTLVNTMMKSDVNIFDAQEVKPYENHLEILPMRFRNGSISKESKFGVPKNPEVMDDALICDHVDILLKKELNVLEGDLRQLVLSLISASHIHGRIHGRIDEDGLLELDENERYYMIEADLGWAGLLIK</sequence>
<name>A0AAV6XIQ4_9LAMI</name>
<comment type="caution">
    <text evidence="1">The sequence shown here is derived from an EMBL/GenBank/DDBJ whole genome shotgun (WGS) entry which is preliminary data.</text>
</comment>
<protein>
    <submittedName>
        <fullName evidence="1">Uncharacterized protein</fullName>
    </submittedName>
</protein>
<organism evidence="1 2">
    <name type="scientific">Buddleja alternifolia</name>
    <dbReference type="NCBI Taxonomy" id="168488"/>
    <lineage>
        <taxon>Eukaryota</taxon>
        <taxon>Viridiplantae</taxon>
        <taxon>Streptophyta</taxon>
        <taxon>Embryophyta</taxon>
        <taxon>Tracheophyta</taxon>
        <taxon>Spermatophyta</taxon>
        <taxon>Magnoliopsida</taxon>
        <taxon>eudicotyledons</taxon>
        <taxon>Gunneridae</taxon>
        <taxon>Pentapetalae</taxon>
        <taxon>asterids</taxon>
        <taxon>lamiids</taxon>
        <taxon>Lamiales</taxon>
        <taxon>Scrophulariaceae</taxon>
        <taxon>Buddlejeae</taxon>
        <taxon>Buddleja</taxon>
    </lineage>
</organism>
<gene>
    <name evidence="1" type="ORF">BUALT_Bualt07G0044300</name>
</gene>